<organism evidence="2 3">
    <name type="scientific">Cladophialophora carrionii</name>
    <dbReference type="NCBI Taxonomy" id="86049"/>
    <lineage>
        <taxon>Eukaryota</taxon>
        <taxon>Fungi</taxon>
        <taxon>Dikarya</taxon>
        <taxon>Ascomycota</taxon>
        <taxon>Pezizomycotina</taxon>
        <taxon>Eurotiomycetes</taxon>
        <taxon>Chaetothyriomycetidae</taxon>
        <taxon>Chaetothyriales</taxon>
        <taxon>Herpotrichiellaceae</taxon>
        <taxon>Cladophialophora</taxon>
    </lineage>
</organism>
<protein>
    <submittedName>
        <fullName evidence="2">Uncharacterized protein</fullName>
    </submittedName>
</protein>
<dbReference type="AlphaFoldDB" id="A0A1C1CC36"/>
<feature type="compositionally biased region" description="Basic and acidic residues" evidence="1">
    <location>
        <begin position="119"/>
        <end position="133"/>
    </location>
</feature>
<gene>
    <name evidence="2" type="ORF">CLCR_00448</name>
</gene>
<name>A0A1C1CC36_9EURO</name>
<dbReference type="OrthoDB" id="4708870at2759"/>
<sequence length="506" mass="56900">MGGSAFTADGLSTPRMSPTVYNAVLAQAEEILRKHFKLVGHPIEGPAKVSHGDIDILVAEPVDRQLVLGRATGDLLAGLLGAKTWKKMGGNSTYNLALPWPEEFRDDVVEGECRHDVRHQQHLVDDKQSHDPTPEPTPDSEKNTLGTAKDTTDRSVAADASTASVEYRESSVCLSKLRSPRKATPEKYIQVDINMMPTAAYFDWHMFLEAHGDLWSMLGGVIRRFGLTVSSKGLCVRIAEVEKHNKEQARVLATNDPNTVLEYLGLDRGRYWQPFCSRDEMLEYVASCRFHNPAQWKSRSQYGDIEETQGEQANGTESKAPVQLLKANDRQRAAKRPLFGYWIETYLPAHVDDAPGKSAFLTREEVVDDAKQFFGPEFADKFEARKSKMIRVIGTDRLWANIRKELPIEGTEVGWVMKGMKREIVGKHGDSPSEGAVEGLEDVRQAFENCRFEDVLEWARVHWRELGQRQKELDQEQSRTHLLDKLKRDGGSQGRVAVEAGCKTQQ</sequence>
<dbReference type="VEuPathDB" id="FungiDB:G647_10339"/>
<dbReference type="EMBL" id="LGRB01000017">
    <property type="protein sequence ID" value="OCT46084.1"/>
    <property type="molecule type" value="Genomic_DNA"/>
</dbReference>
<evidence type="ECO:0000313" key="3">
    <source>
        <dbReference type="Proteomes" id="UP000094526"/>
    </source>
</evidence>
<reference evidence="3" key="1">
    <citation type="submission" date="2015-07" db="EMBL/GenBank/DDBJ databases">
        <authorList>
            <person name="Teixeira M.M."/>
            <person name="Souza R.C."/>
            <person name="Almeida L.G."/>
            <person name="Vicente V.A."/>
            <person name="de Hoog S."/>
            <person name="Bocca A.L."/>
            <person name="de Almeida S.R."/>
            <person name="Vasconcelos A.T."/>
            <person name="Felipe M.S."/>
        </authorList>
    </citation>
    <scope>NUCLEOTIDE SEQUENCE [LARGE SCALE GENOMIC DNA]</scope>
    <source>
        <strain evidence="3">KSF</strain>
    </source>
</reference>
<dbReference type="STRING" id="86049.A0A1C1CC36"/>
<comment type="caution">
    <text evidence="2">The sequence shown here is derived from an EMBL/GenBank/DDBJ whole genome shotgun (WGS) entry which is preliminary data.</text>
</comment>
<proteinExistence type="predicted"/>
<feature type="region of interest" description="Disordered" evidence="1">
    <location>
        <begin position="119"/>
        <end position="162"/>
    </location>
</feature>
<evidence type="ECO:0000256" key="1">
    <source>
        <dbReference type="SAM" id="MobiDB-lite"/>
    </source>
</evidence>
<evidence type="ECO:0000313" key="2">
    <source>
        <dbReference type="EMBL" id="OCT46084.1"/>
    </source>
</evidence>
<dbReference type="Proteomes" id="UP000094526">
    <property type="component" value="Unassembled WGS sequence"/>
</dbReference>
<keyword evidence="3" id="KW-1185">Reference proteome</keyword>
<accession>A0A1C1CC36</accession>
<dbReference type="VEuPathDB" id="FungiDB:CLCR_00448"/>